<keyword evidence="5" id="KW-1185">Reference proteome</keyword>
<dbReference type="InterPro" id="IPR026444">
    <property type="entry name" value="Secre_tail"/>
</dbReference>
<dbReference type="InterPro" id="IPR001322">
    <property type="entry name" value="Lamin_tail_dom"/>
</dbReference>
<dbReference type="InterPro" id="IPR036415">
    <property type="entry name" value="Lamin_tail_dom_sf"/>
</dbReference>
<evidence type="ECO:0000256" key="2">
    <source>
        <dbReference type="SAM" id="SignalP"/>
    </source>
</evidence>
<dbReference type="NCBIfam" id="TIGR04183">
    <property type="entry name" value="Por_Secre_tail"/>
    <property type="match status" value="1"/>
</dbReference>
<evidence type="ECO:0000313" key="5">
    <source>
        <dbReference type="Proteomes" id="UP000619238"/>
    </source>
</evidence>
<reference evidence="4 5" key="1">
    <citation type="submission" date="2020-07" db="EMBL/GenBank/DDBJ databases">
        <title>Description of Kordia aestuariivivens sp. nov., isolated from a tidal flat.</title>
        <authorList>
            <person name="Park S."/>
            <person name="Yoon J.-H."/>
        </authorList>
    </citation>
    <scope>NUCLEOTIDE SEQUENCE [LARGE SCALE GENOMIC DNA]</scope>
    <source>
        <strain evidence="4 5">YSTF-M3</strain>
    </source>
</reference>
<name>A0ABR7Q7H6_9FLAO</name>
<accession>A0ABR7Q7H6</accession>
<gene>
    <name evidence="4" type="ORF">H2O64_07570</name>
</gene>
<dbReference type="RefSeq" id="WP_187561581.1">
    <property type="nucleotide sequence ID" value="NZ_JACGWS010000004.1"/>
</dbReference>
<keyword evidence="1 2" id="KW-0732">Signal</keyword>
<feature type="chain" id="PRO_5045714873" evidence="2">
    <location>
        <begin position="20"/>
        <end position="370"/>
    </location>
</feature>
<proteinExistence type="predicted"/>
<comment type="caution">
    <text evidence="4">The sequence shown here is derived from an EMBL/GenBank/DDBJ whole genome shotgun (WGS) entry which is preliminary data.</text>
</comment>
<evidence type="ECO:0000313" key="4">
    <source>
        <dbReference type="EMBL" id="MBC8754527.1"/>
    </source>
</evidence>
<dbReference type="PROSITE" id="PS51841">
    <property type="entry name" value="LTD"/>
    <property type="match status" value="1"/>
</dbReference>
<dbReference type="PROSITE" id="PS51257">
    <property type="entry name" value="PROKAR_LIPOPROTEIN"/>
    <property type="match status" value="1"/>
</dbReference>
<dbReference type="EMBL" id="JACGWS010000004">
    <property type="protein sequence ID" value="MBC8754527.1"/>
    <property type="molecule type" value="Genomic_DNA"/>
</dbReference>
<organism evidence="4 5">
    <name type="scientific">Kordia aestuariivivens</name>
    <dbReference type="NCBI Taxonomy" id="2759037"/>
    <lineage>
        <taxon>Bacteria</taxon>
        <taxon>Pseudomonadati</taxon>
        <taxon>Bacteroidota</taxon>
        <taxon>Flavobacteriia</taxon>
        <taxon>Flavobacteriales</taxon>
        <taxon>Flavobacteriaceae</taxon>
        <taxon>Kordia</taxon>
    </lineage>
</organism>
<dbReference type="Gene3D" id="2.60.40.10">
    <property type="entry name" value="Immunoglobulins"/>
    <property type="match status" value="1"/>
</dbReference>
<sequence length="370" mass="41113">MKKLLLNLLVFLISFSCFSQDTQPPTTPTNFQFISNPLVQPDSVSAEWQHGTDNVGIATYEIYINGILEEIIAYDASSSTQYVPLLYYPNGTYCLTILARDAAGNASPLSNQICKSVNVIYQNPPTNPYLSGFLNYTADNKAIEISNQTIRNFDLANYTLKISYDGNATWDAVYTFPANTILVSGESYVIAHPNISICTTEVDDYNSAITNFDGNDVIGLFKFDNFYDSIGELGNSTTLINTDLFIKRETLSSPTPSTTFDLGGWNTYVNNGNCPDLLGFSFLVVLDVEDEALNSFQIYPNPIVTNTLQFNTKNNQTIDSISIVDINGRTVLNSSNIINNQIDIQTIKKGVYFVKIQSKNKISTHKLIRQ</sequence>
<dbReference type="Proteomes" id="UP000619238">
    <property type="component" value="Unassembled WGS sequence"/>
</dbReference>
<dbReference type="InterPro" id="IPR036116">
    <property type="entry name" value="FN3_sf"/>
</dbReference>
<dbReference type="SUPFAM" id="SSF74853">
    <property type="entry name" value="Lamin A/C globular tail domain"/>
    <property type="match status" value="1"/>
</dbReference>
<protein>
    <submittedName>
        <fullName evidence="4">T9SS type A sorting domain-containing protein</fullName>
    </submittedName>
</protein>
<feature type="signal peptide" evidence="2">
    <location>
        <begin position="1"/>
        <end position="19"/>
    </location>
</feature>
<dbReference type="InterPro" id="IPR013783">
    <property type="entry name" value="Ig-like_fold"/>
</dbReference>
<feature type="domain" description="LTD" evidence="3">
    <location>
        <begin position="118"/>
        <end position="259"/>
    </location>
</feature>
<dbReference type="SUPFAM" id="SSF49265">
    <property type="entry name" value="Fibronectin type III"/>
    <property type="match status" value="1"/>
</dbReference>
<evidence type="ECO:0000259" key="3">
    <source>
        <dbReference type="PROSITE" id="PS51841"/>
    </source>
</evidence>
<evidence type="ECO:0000256" key="1">
    <source>
        <dbReference type="ARBA" id="ARBA00022729"/>
    </source>
</evidence>
<dbReference type="Pfam" id="PF18962">
    <property type="entry name" value="Por_Secre_tail"/>
    <property type="match status" value="1"/>
</dbReference>